<keyword evidence="3" id="KW-1185">Reference proteome</keyword>
<evidence type="ECO:0000256" key="1">
    <source>
        <dbReference type="SAM" id="MobiDB-lite"/>
    </source>
</evidence>
<proteinExistence type="predicted"/>
<comment type="caution">
    <text evidence="2">The sequence shown here is derived from an EMBL/GenBank/DDBJ whole genome shotgun (WGS) entry which is preliminary data.</text>
</comment>
<feature type="non-terminal residue" evidence="2">
    <location>
        <position position="195"/>
    </location>
</feature>
<evidence type="ECO:0000313" key="3">
    <source>
        <dbReference type="Proteomes" id="UP000219182"/>
    </source>
</evidence>
<gene>
    <name evidence="2" type="ORF">CN311_27960</name>
</gene>
<dbReference type="AlphaFoldDB" id="A0A2A6F7S9"/>
<feature type="region of interest" description="Disordered" evidence="1">
    <location>
        <begin position="1"/>
        <end position="24"/>
    </location>
</feature>
<accession>A0A2A6F7S9</accession>
<protein>
    <recommendedName>
        <fullName evidence="4">Autotransporter outer membrane beta-barrel domain-containing protein</fullName>
    </recommendedName>
</protein>
<feature type="compositionally biased region" description="Basic and acidic residues" evidence="1">
    <location>
        <begin position="8"/>
        <end position="23"/>
    </location>
</feature>
<dbReference type="EMBL" id="NWQG01000228">
    <property type="protein sequence ID" value="PDQ17832.1"/>
    <property type="molecule type" value="Genomic_DNA"/>
</dbReference>
<dbReference type="Proteomes" id="UP000219182">
    <property type="component" value="Unassembled WGS sequence"/>
</dbReference>
<organism evidence="2 3">
    <name type="scientific">Mesorhizobium sanjuanii</name>
    <dbReference type="NCBI Taxonomy" id="2037900"/>
    <lineage>
        <taxon>Bacteria</taxon>
        <taxon>Pseudomonadati</taxon>
        <taxon>Pseudomonadota</taxon>
        <taxon>Alphaproteobacteria</taxon>
        <taxon>Hyphomicrobiales</taxon>
        <taxon>Phyllobacteriaceae</taxon>
        <taxon>Mesorhizobium</taxon>
    </lineage>
</organism>
<evidence type="ECO:0008006" key="4">
    <source>
        <dbReference type="Google" id="ProtNLM"/>
    </source>
</evidence>
<sequence>MALFSRHSATDSVRRAVIDKEPNSADGPADIISHVRTGSARRANRPILPNRLALLLGATALAGLSPLSSSVVHAQVLINQNGGNGGNGSGYDGDGGNGGAGGNAVHVNNIDQSVPAPALPLVSAYDVTADGGNGGYGGYGFLLLVGNGGEGGNGGAAGSASATNTASLFTDGNFHHGMVATATGGQGGDGGGSGG</sequence>
<name>A0A2A6F7S9_9HYPH</name>
<evidence type="ECO:0000313" key="2">
    <source>
        <dbReference type="EMBL" id="PDQ17832.1"/>
    </source>
</evidence>
<reference evidence="2 3" key="1">
    <citation type="submission" date="2017-09" db="EMBL/GenBank/DDBJ databases">
        <title>Mesorhizobum sanjuanii sp. nov. isolated from nodules of Lotus tenuis in saline-alkaline lowlands of Flooding Pampa.</title>
        <authorList>
            <person name="Sannazzaro A.I."/>
            <person name="Torres Tejerizo G.A."/>
            <person name="Fontana F."/>
            <person name="Cumpa Velazquez L.M."/>
            <person name="Hansen L."/>
            <person name="Pistorio M."/>
            <person name="Estrella M.J."/>
        </authorList>
    </citation>
    <scope>NUCLEOTIDE SEQUENCE [LARGE SCALE GENOMIC DNA]</scope>
    <source>
        <strain evidence="2 3">BSA136</strain>
    </source>
</reference>